<name>A0A5D6VZC2_9FIRM</name>
<dbReference type="InterPro" id="IPR003856">
    <property type="entry name" value="LPS_length_determ_N"/>
</dbReference>
<feature type="domain" description="Polysaccharide chain length determinant N-terminal" evidence="9">
    <location>
        <begin position="7"/>
        <end position="105"/>
    </location>
</feature>
<accession>A0A5D6VZC2</accession>
<comment type="similarity">
    <text evidence="2">Belongs to the CpsC/CapA family.</text>
</comment>
<keyword evidence="6 8" id="KW-0472">Membrane</keyword>
<evidence type="ECO:0000256" key="1">
    <source>
        <dbReference type="ARBA" id="ARBA00004651"/>
    </source>
</evidence>
<feature type="coiled-coil region" evidence="7">
    <location>
        <begin position="174"/>
        <end position="201"/>
    </location>
</feature>
<keyword evidence="5 8" id="KW-1133">Transmembrane helix</keyword>
<evidence type="ECO:0000256" key="8">
    <source>
        <dbReference type="SAM" id="Phobius"/>
    </source>
</evidence>
<reference evidence="11 12" key="1">
    <citation type="submission" date="2019-08" db="EMBL/GenBank/DDBJ databases">
        <title>Selenomonas sp. mPRGC5 and Selenomonas sp. mPRGC8 isolated from ruminal fluid of dairy goat (Capra hircus).</title>
        <authorList>
            <person name="Poothong S."/>
            <person name="Nuengjamnong C."/>
            <person name="Tanasupawat S."/>
        </authorList>
    </citation>
    <scope>NUCLEOTIDE SEQUENCE [LARGE SCALE GENOMIC DNA]</scope>
    <source>
        <strain evidence="12">mPRGC5</strain>
    </source>
</reference>
<dbReference type="GO" id="GO:0004713">
    <property type="term" value="F:protein tyrosine kinase activity"/>
    <property type="evidence" value="ECO:0007669"/>
    <property type="project" value="TreeGrafter"/>
</dbReference>
<dbReference type="PANTHER" id="PTHR32309">
    <property type="entry name" value="TYROSINE-PROTEIN KINASE"/>
    <property type="match status" value="1"/>
</dbReference>
<dbReference type="PANTHER" id="PTHR32309:SF13">
    <property type="entry name" value="FERRIC ENTEROBACTIN TRANSPORT PROTEIN FEPE"/>
    <property type="match status" value="1"/>
</dbReference>
<evidence type="ECO:0000256" key="6">
    <source>
        <dbReference type="ARBA" id="ARBA00023136"/>
    </source>
</evidence>
<comment type="subcellular location">
    <subcellularLocation>
        <location evidence="1">Cell membrane</location>
        <topology evidence="1">Multi-pass membrane protein</topology>
    </subcellularLocation>
</comment>
<evidence type="ECO:0000256" key="2">
    <source>
        <dbReference type="ARBA" id="ARBA00006683"/>
    </source>
</evidence>
<evidence type="ECO:0000256" key="3">
    <source>
        <dbReference type="ARBA" id="ARBA00022475"/>
    </source>
</evidence>
<evidence type="ECO:0000259" key="9">
    <source>
        <dbReference type="Pfam" id="PF02706"/>
    </source>
</evidence>
<keyword evidence="4 8" id="KW-0812">Transmembrane</keyword>
<dbReference type="OrthoDB" id="1632059at2"/>
<keyword evidence="3" id="KW-1003">Cell membrane</keyword>
<keyword evidence="7" id="KW-0175">Coiled coil</keyword>
<proteinExistence type="inferred from homology"/>
<protein>
    <submittedName>
        <fullName evidence="11">Chain-length determining protein</fullName>
    </submittedName>
</protein>
<dbReference type="Pfam" id="PF13807">
    <property type="entry name" value="GNVR"/>
    <property type="match status" value="1"/>
</dbReference>
<evidence type="ECO:0000313" key="11">
    <source>
        <dbReference type="EMBL" id="TYZ20632.1"/>
    </source>
</evidence>
<evidence type="ECO:0000256" key="4">
    <source>
        <dbReference type="ARBA" id="ARBA00022692"/>
    </source>
</evidence>
<feature type="transmembrane region" description="Helical" evidence="8">
    <location>
        <begin position="426"/>
        <end position="447"/>
    </location>
</feature>
<gene>
    <name evidence="11" type="ORF">FZ040_11545</name>
</gene>
<evidence type="ECO:0000256" key="5">
    <source>
        <dbReference type="ARBA" id="ARBA00022989"/>
    </source>
</evidence>
<organism evidence="11 12">
    <name type="scientific">Selenomonas ruminis</name>
    <dbReference type="NCBI Taxonomy" id="2593411"/>
    <lineage>
        <taxon>Bacteria</taxon>
        <taxon>Bacillati</taxon>
        <taxon>Bacillota</taxon>
        <taxon>Negativicutes</taxon>
        <taxon>Selenomonadales</taxon>
        <taxon>Selenomonadaceae</taxon>
        <taxon>Selenomonas</taxon>
    </lineage>
</organism>
<dbReference type="InterPro" id="IPR032807">
    <property type="entry name" value="GNVR"/>
</dbReference>
<dbReference type="EMBL" id="VTOY01000013">
    <property type="protein sequence ID" value="TYZ20632.1"/>
    <property type="molecule type" value="Genomic_DNA"/>
</dbReference>
<evidence type="ECO:0000259" key="10">
    <source>
        <dbReference type="Pfam" id="PF13807"/>
    </source>
</evidence>
<feature type="domain" description="Tyrosine-protein kinase G-rich" evidence="10">
    <location>
        <begin position="370"/>
        <end position="445"/>
    </location>
</feature>
<dbReference type="Proteomes" id="UP000323646">
    <property type="component" value="Unassembled WGS sequence"/>
</dbReference>
<keyword evidence="12" id="KW-1185">Reference proteome</keyword>
<comment type="caution">
    <text evidence="11">The sequence shown here is derived from an EMBL/GenBank/DDBJ whole genome shotgun (WGS) entry which is preliminary data.</text>
</comment>
<dbReference type="RefSeq" id="WP_149172124.1">
    <property type="nucleotide sequence ID" value="NZ_VTOY01000013.1"/>
</dbReference>
<feature type="transmembrane region" description="Helical" evidence="8">
    <location>
        <begin position="21"/>
        <end position="41"/>
    </location>
</feature>
<dbReference type="AlphaFoldDB" id="A0A5D6VZC2"/>
<evidence type="ECO:0000313" key="12">
    <source>
        <dbReference type="Proteomes" id="UP000323646"/>
    </source>
</evidence>
<sequence length="453" mass="49397">MEKEEVIDLGRLLQLMLERKKVVGSIIAACTILAIIIAFILPKQYESTTLVQTRSAGKDIGGAAAMAAAMGINVGSLGGSSSNASPTNYIELMKSRRVLEPIIDEMEWPDGKKPQAKDFAKQKLDIKNTKQTNLIEVTAKGRTPEEAQMISQGVVDNFLTMQTENSQQTQSLLVRFLNERIENAKQEADDAAAKLAAFQKEHKLYSPNDQAKLAIEQLNAYDKTIGEMQVAQKSAQAQYDVATQKLGEQKAGAASYNINDNSTVQSIRAQIVAKEVELVGLRQKYTDNHPSVIAAQRQLNQLSQSLSDEVGAVVNSNAASLNSAQMELLKNQAVAQAQASAASASEAAIKAKKAEKETEISQLPEAVMDYIKLESDAKIKQQIYTSLVQQCEQDKIQEAMESMDIQIIDNADLPDVDKPVAPRKKLIASVGVVLGLIIAGIYSFIIYRKVESV</sequence>
<dbReference type="InterPro" id="IPR050445">
    <property type="entry name" value="Bact_polysacc_biosynth/exp"/>
</dbReference>
<dbReference type="Pfam" id="PF02706">
    <property type="entry name" value="Wzz"/>
    <property type="match status" value="1"/>
</dbReference>
<evidence type="ECO:0000256" key="7">
    <source>
        <dbReference type="SAM" id="Coils"/>
    </source>
</evidence>
<dbReference type="GO" id="GO:0005886">
    <property type="term" value="C:plasma membrane"/>
    <property type="evidence" value="ECO:0007669"/>
    <property type="project" value="UniProtKB-SubCell"/>
</dbReference>